<dbReference type="GO" id="GO:0003755">
    <property type="term" value="F:peptidyl-prolyl cis-trans isomerase activity"/>
    <property type="evidence" value="ECO:0007669"/>
    <property type="project" value="UniProtKB-KW"/>
</dbReference>
<organism evidence="5 6">
    <name type="scientific">Membranihabitans marinus</name>
    <dbReference type="NCBI Taxonomy" id="1227546"/>
    <lineage>
        <taxon>Bacteria</taxon>
        <taxon>Pseudomonadati</taxon>
        <taxon>Bacteroidota</taxon>
        <taxon>Saprospiria</taxon>
        <taxon>Saprospirales</taxon>
        <taxon>Saprospiraceae</taxon>
        <taxon>Membranihabitans</taxon>
    </lineage>
</organism>
<name>A0A953HRC2_9BACT</name>
<dbReference type="InterPro" id="IPR050245">
    <property type="entry name" value="PrsA_foldase"/>
</dbReference>
<evidence type="ECO:0000313" key="6">
    <source>
        <dbReference type="Proteomes" id="UP000753961"/>
    </source>
</evidence>
<dbReference type="EMBL" id="JAHVHU010000002">
    <property type="protein sequence ID" value="MBY5956975.1"/>
    <property type="molecule type" value="Genomic_DNA"/>
</dbReference>
<feature type="domain" description="PpiC" evidence="4">
    <location>
        <begin position="236"/>
        <end position="336"/>
    </location>
</feature>
<accession>A0A953HRC2</accession>
<keyword evidence="6" id="KW-1185">Reference proteome</keyword>
<dbReference type="EC" id="5.2.1.8" evidence="5"/>
<dbReference type="SUPFAM" id="SSF54534">
    <property type="entry name" value="FKBP-like"/>
    <property type="match status" value="2"/>
</dbReference>
<gene>
    <name evidence="5" type="ORF">KUV50_02430</name>
</gene>
<reference evidence="5" key="1">
    <citation type="submission" date="2021-06" db="EMBL/GenBank/DDBJ databases">
        <title>44 bacteria genomes isolated from Dapeng, Shenzhen.</title>
        <authorList>
            <person name="Zheng W."/>
            <person name="Yu S."/>
            <person name="Huang Y."/>
        </authorList>
    </citation>
    <scope>NUCLEOTIDE SEQUENCE</scope>
    <source>
        <strain evidence="5">DP5N28-2</strain>
    </source>
</reference>
<dbReference type="InterPro" id="IPR023058">
    <property type="entry name" value="PPIase_PpiC_CS"/>
</dbReference>
<dbReference type="InterPro" id="IPR046357">
    <property type="entry name" value="PPIase_dom_sf"/>
</dbReference>
<keyword evidence="1 5" id="KW-0413">Isomerase</keyword>
<feature type="coiled-coil region" evidence="2">
    <location>
        <begin position="83"/>
        <end position="110"/>
    </location>
</feature>
<evidence type="ECO:0000259" key="4">
    <source>
        <dbReference type="PROSITE" id="PS50198"/>
    </source>
</evidence>
<dbReference type="Proteomes" id="UP000753961">
    <property type="component" value="Unassembled WGS sequence"/>
</dbReference>
<dbReference type="Pfam" id="PF00639">
    <property type="entry name" value="Rotamase"/>
    <property type="match status" value="2"/>
</dbReference>
<dbReference type="AlphaFoldDB" id="A0A953HRC2"/>
<keyword evidence="3" id="KW-0732">Signal</keyword>
<evidence type="ECO:0000256" key="3">
    <source>
        <dbReference type="SAM" id="SignalP"/>
    </source>
</evidence>
<evidence type="ECO:0000313" key="5">
    <source>
        <dbReference type="EMBL" id="MBY5956975.1"/>
    </source>
</evidence>
<keyword evidence="1" id="KW-0697">Rotamase</keyword>
<proteinExistence type="predicted"/>
<dbReference type="PANTHER" id="PTHR47245:SF2">
    <property type="entry name" value="PEPTIDYL-PROLYL CIS-TRANS ISOMERASE HP_0175-RELATED"/>
    <property type="match status" value="1"/>
</dbReference>
<dbReference type="PROSITE" id="PS01096">
    <property type="entry name" value="PPIC_PPIASE_1"/>
    <property type="match status" value="1"/>
</dbReference>
<dbReference type="PANTHER" id="PTHR47245">
    <property type="entry name" value="PEPTIDYLPROLYL ISOMERASE"/>
    <property type="match status" value="1"/>
</dbReference>
<protein>
    <submittedName>
        <fullName evidence="5">Peptidylprolyl isomerase</fullName>
        <ecNumber evidence="5">5.2.1.8</ecNumber>
    </submittedName>
</protein>
<evidence type="ECO:0000256" key="1">
    <source>
        <dbReference type="PROSITE-ProRule" id="PRU00278"/>
    </source>
</evidence>
<dbReference type="Gene3D" id="3.10.50.40">
    <property type="match status" value="2"/>
</dbReference>
<feature type="chain" id="PRO_5037280001" evidence="3">
    <location>
        <begin position="25"/>
        <end position="662"/>
    </location>
</feature>
<dbReference type="PROSITE" id="PS50198">
    <property type="entry name" value="PPIC_PPIASE_2"/>
    <property type="match status" value="2"/>
</dbReference>
<comment type="caution">
    <text evidence="5">The sequence shown here is derived from an EMBL/GenBank/DDBJ whole genome shotgun (WGS) entry which is preliminary data.</text>
</comment>
<dbReference type="RefSeq" id="WP_222578489.1">
    <property type="nucleotide sequence ID" value="NZ_JAHVHU010000002.1"/>
</dbReference>
<feature type="domain" description="PpiC" evidence="4">
    <location>
        <begin position="127"/>
        <end position="231"/>
    </location>
</feature>
<dbReference type="InterPro" id="IPR000297">
    <property type="entry name" value="PPIase_PpiC"/>
</dbReference>
<sequence length="662" mass="76605">MNFRLIPISVCLLILFGFTAPLHAQKAMEDPVLFSIGKDNVRVSEFEYVYEKSNGADADYSAESINEFLELYKKFKLKVADARSRGMENNEQLEAELAQYRNQLADKYLSDDAMLDRLTKELYNRMKWDIDVSHILRMLPPGTPKEVKEAALEKLKEAADALASGVDFSAVAKKYSQDRSVSSNGGHLGYRRAKLPDGFYELETAIYNTAAGEMTYPVYSTLGVHLIKVHGRRPDPGTIEVAHILIRHPNPGEKDTSRQAIERIYEMLQAGGDFNKIAQQYSEDKNNRRQNGYLGKFKTGTYAPAFEDAAFSIPEDGAVSPPVETEFGWHIIKRISLDTLKDYEDEKRFLEEKIRSDDRYQLAQQAFLNRIKKEENFRKMDVSNEELLDVLTKKVFVMNWEVPQEYENRPLFQIRDSIYDLENFINYLAANLDARYQRSVVRDPASEVGHILDQYIDHEMMVFEKAHLEEKYPEFREIMREYREGIMLFEISKEKIWDRAGQDTSGLRSYFDKNRSDFHTAQNIYYNEFIVNTTNSRVLDKVEKLIRKKTPEKVLKKLNKAAEVVTYQSKKVSEGEFQDHFGTGQIKLADHEIYKKANSAAGITIFGQVQRIEPGEPLEFEDARGAVMSDYQKYLEDQWISELQKKYDIKLNESVLRSIIKS</sequence>
<evidence type="ECO:0000256" key="2">
    <source>
        <dbReference type="SAM" id="Coils"/>
    </source>
</evidence>
<keyword evidence="2" id="KW-0175">Coiled coil</keyword>
<feature type="signal peptide" evidence="3">
    <location>
        <begin position="1"/>
        <end position="24"/>
    </location>
</feature>